<dbReference type="RefSeq" id="WP_185143153.1">
    <property type="nucleotide sequence ID" value="NZ_JACJVP010000023.1"/>
</dbReference>
<keyword evidence="3" id="KW-1185">Reference proteome</keyword>
<evidence type="ECO:0000259" key="1">
    <source>
        <dbReference type="Pfam" id="PF21686"/>
    </source>
</evidence>
<evidence type="ECO:0000313" key="3">
    <source>
        <dbReference type="Proteomes" id="UP000547209"/>
    </source>
</evidence>
<reference evidence="2 3" key="1">
    <citation type="submission" date="2020-08" db="EMBL/GenBank/DDBJ databases">
        <title>Cohnella phylogeny.</title>
        <authorList>
            <person name="Dunlap C."/>
        </authorList>
    </citation>
    <scope>NUCLEOTIDE SEQUENCE [LARGE SCALE GENOMIC DNA]</scope>
    <source>
        <strain evidence="2 3">DSM 28246</strain>
    </source>
</reference>
<evidence type="ECO:0000313" key="2">
    <source>
        <dbReference type="EMBL" id="MBB6671676.1"/>
    </source>
</evidence>
<accession>A0A7X0RQH1</accession>
<dbReference type="Proteomes" id="UP000547209">
    <property type="component" value="Unassembled WGS sequence"/>
</dbReference>
<dbReference type="PANTHER" id="PTHR42705">
    <property type="entry name" value="BIFUNCTIONAL NON-HOMOLOGOUS END JOINING PROTEIN LIGD"/>
    <property type="match status" value="1"/>
</dbReference>
<dbReference type="Pfam" id="PF21686">
    <property type="entry name" value="LigD_Prim-Pol"/>
    <property type="match status" value="1"/>
</dbReference>
<comment type="caution">
    <text evidence="2">The sequence shown here is derived from an EMBL/GenBank/DDBJ whole genome shotgun (WGS) entry which is preliminary data.</text>
</comment>
<dbReference type="CDD" id="cd04861">
    <property type="entry name" value="LigD_Pol_like"/>
    <property type="match status" value="1"/>
</dbReference>
<dbReference type="AlphaFoldDB" id="A0A7X0RQH1"/>
<organism evidence="2 3">
    <name type="scientific">Cohnella nanjingensis</name>
    <dbReference type="NCBI Taxonomy" id="1387779"/>
    <lineage>
        <taxon>Bacteria</taxon>
        <taxon>Bacillati</taxon>
        <taxon>Bacillota</taxon>
        <taxon>Bacilli</taxon>
        <taxon>Bacillales</taxon>
        <taxon>Paenibacillaceae</taxon>
        <taxon>Cohnella</taxon>
    </lineage>
</organism>
<proteinExistence type="predicted"/>
<protein>
    <submittedName>
        <fullName evidence="2">DNA polymerase domain-containing protein</fullName>
    </submittedName>
</protein>
<sequence length="298" mass="33178">MAPAAQTPVILRLGEQELTVSHPEKPLWPDAGITKLQYVQTLAQLAPYMLPHCENRYLTTIRHPEGVGGTSFYQKNAPQPTPSYVRTAMEGSIRYVVLDSLPALLWMGSLYALEFHVSCERIGEPLPDRWILDIDPSLEEEPRIMEAAAAVGELLHSLGLEAVPKTSGATGVQVVMPIVRGPTYDQLRSFGKFVSEYLAAKYPGLFTVARFKKERGTLIYLDYLQHHPGRTLAAPYTPRARPGAPVSTPLTWAEIGRNPKPTDFHLLNIVQRVNDRGDLIAQLQPQNLEAVLRQIKTL</sequence>
<dbReference type="InterPro" id="IPR052171">
    <property type="entry name" value="NHEJ_LigD"/>
</dbReference>
<dbReference type="EMBL" id="JACJVP010000023">
    <property type="protein sequence ID" value="MBB6671676.1"/>
    <property type="molecule type" value="Genomic_DNA"/>
</dbReference>
<dbReference type="NCBIfam" id="TIGR02778">
    <property type="entry name" value="ligD_pol"/>
    <property type="match status" value="1"/>
</dbReference>
<dbReference type="InterPro" id="IPR014145">
    <property type="entry name" value="LigD_pol_dom"/>
</dbReference>
<gene>
    <name evidence="2" type="ORF">H7C19_13380</name>
</gene>
<feature type="domain" description="DNA ligase D polymerase" evidence="1">
    <location>
        <begin position="34"/>
        <end position="279"/>
    </location>
</feature>
<name>A0A7X0RQH1_9BACL</name>
<dbReference type="PANTHER" id="PTHR42705:SF2">
    <property type="entry name" value="BIFUNCTIONAL NON-HOMOLOGOUS END JOINING PROTEIN LIGD"/>
    <property type="match status" value="1"/>
</dbReference>
<dbReference type="Gene3D" id="3.90.920.10">
    <property type="entry name" value="DNA primase, PRIM domain"/>
    <property type="match status" value="1"/>
</dbReference>